<name>A0A835XZM7_9CHLO</name>
<sequence>MNNTCSYYNSTHIYVLVSVGSCKPGNVSWFCCRQAAPICSLDTSSCPGNIAGNTCNDLTTPPSTSAAQPSATTAAQPPASPAAQPPATSAPASAQPPSPSPA</sequence>
<reference evidence="2" key="1">
    <citation type="journal article" date="2020" name="bioRxiv">
        <title>Comparative genomics of Chlamydomonas.</title>
        <authorList>
            <person name="Craig R.J."/>
            <person name="Hasan A.R."/>
            <person name="Ness R.W."/>
            <person name="Keightley P.D."/>
        </authorList>
    </citation>
    <scope>NUCLEOTIDE SEQUENCE</scope>
    <source>
        <strain evidence="2">CCAP 11/70</strain>
    </source>
</reference>
<dbReference type="EMBL" id="JAEHOE010000068">
    <property type="protein sequence ID" value="KAG2489830.1"/>
    <property type="molecule type" value="Genomic_DNA"/>
</dbReference>
<evidence type="ECO:0000256" key="1">
    <source>
        <dbReference type="SAM" id="MobiDB-lite"/>
    </source>
</evidence>
<feature type="region of interest" description="Disordered" evidence="1">
    <location>
        <begin position="57"/>
        <end position="102"/>
    </location>
</feature>
<dbReference type="OrthoDB" id="552437at2759"/>
<comment type="caution">
    <text evidence="2">The sequence shown here is derived from an EMBL/GenBank/DDBJ whole genome shotgun (WGS) entry which is preliminary data.</text>
</comment>
<evidence type="ECO:0000313" key="3">
    <source>
        <dbReference type="Proteomes" id="UP000612055"/>
    </source>
</evidence>
<dbReference type="Proteomes" id="UP000612055">
    <property type="component" value="Unassembled WGS sequence"/>
</dbReference>
<proteinExistence type="predicted"/>
<gene>
    <name evidence="2" type="ORF">HYH03_011633</name>
</gene>
<organism evidence="2 3">
    <name type="scientific">Edaphochlamys debaryana</name>
    <dbReference type="NCBI Taxonomy" id="47281"/>
    <lineage>
        <taxon>Eukaryota</taxon>
        <taxon>Viridiplantae</taxon>
        <taxon>Chlorophyta</taxon>
        <taxon>core chlorophytes</taxon>
        <taxon>Chlorophyceae</taxon>
        <taxon>CS clade</taxon>
        <taxon>Chlamydomonadales</taxon>
        <taxon>Chlamydomonadales incertae sedis</taxon>
        <taxon>Edaphochlamys</taxon>
    </lineage>
</organism>
<feature type="compositionally biased region" description="Low complexity" evidence="1">
    <location>
        <begin position="59"/>
        <end position="77"/>
    </location>
</feature>
<evidence type="ECO:0000313" key="2">
    <source>
        <dbReference type="EMBL" id="KAG2489830.1"/>
    </source>
</evidence>
<accession>A0A835XZM7</accession>
<keyword evidence="3" id="KW-1185">Reference proteome</keyword>
<protein>
    <submittedName>
        <fullName evidence="2">Uncharacterized protein</fullName>
    </submittedName>
</protein>
<dbReference type="AlphaFoldDB" id="A0A835XZM7"/>